<dbReference type="SUPFAM" id="SSF53335">
    <property type="entry name" value="S-adenosyl-L-methionine-dependent methyltransferases"/>
    <property type="match status" value="1"/>
</dbReference>
<keyword evidence="2" id="KW-0808">Transferase</keyword>
<evidence type="ECO:0000313" key="6">
    <source>
        <dbReference type="Proteomes" id="UP000216991"/>
    </source>
</evidence>
<dbReference type="AlphaFoldDB" id="A0A255ZB26"/>
<evidence type="ECO:0000259" key="4">
    <source>
        <dbReference type="Pfam" id="PF13395"/>
    </source>
</evidence>
<proteinExistence type="predicted"/>
<accession>A0A255ZB26</accession>
<name>A0A255ZB26_9SPHN</name>
<comment type="caution">
    <text evidence="5">The sequence shown here is derived from an EMBL/GenBank/DDBJ whole genome shotgun (WGS) entry which is preliminary data.</text>
</comment>
<keyword evidence="3" id="KW-0949">S-adenosyl-L-methionine</keyword>
<dbReference type="Gene3D" id="1.10.30.50">
    <property type="match status" value="1"/>
</dbReference>
<dbReference type="Proteomes" id="UP000216991">
    <property type="component" value="Unassembled WGS sequence"/>
</dbReference>
<dbReference type="GO" id="GO:0008168">
    <property type="term" value="F:methyltransferase activity"/>
    <property type="evidence" value="ECO:0007669"/>
    <property type="project" value="UniProtKB-KW"/>
</dbReference>
<dbReference type="Gene3D" id="3.40.50.150">
    <property type="entry name" value="Vaccinia Virus protein VP39"/>
    <property type="match status" value="1"/>
</dbReference>
<dbReference type="PANTHER" id="PTHR43464">
    <property type="entry name" value="METHYLTRANSFERASE"/>
    <property type="match status" value="1"/>
</dbReference>
<dbReference type="InterPro" id="IPR003615">
    <property type="entry name" value="HNH_nuc"/>
</dbReference>
<evidence type="ECO:0000256" key="3">
    <source>
        <dbReference type="ARBA" id="ARBA00022691"/>
    </source>
</evidence>
<evidence type="ECO:0000313" key="5">
    <source>
        <dbReference type="EMBL" id="OYQ38065.1"/>
    </source>
</evidence>
<protein>
    <recommendedName>
        <fullName evidence="4">HNH nuclease domain-containing protein</fullName>
    </recommendedName>
</protein>
<dbReference type="EMBL" id="NOXT01000010">
    <property type="protein sequence ID" value="OYQ38065.1"/>
    <property type="molecule type" value="Genomic_DNA"/>
</dbReference>
<dbReference type="PANTHER" id="PTHR43464:SF19">
    <property type="entry name" value="UBIQUINONE BIOSYNTHESIS O-METHYLTRANSFERASE, MITOCHONDRIAL"/>
    <property type="match status" value="1"/>
</dbReference>
<sequence>MIEGSDSSIRIYDAQAAILADRYEALNAEPFRQTYADLLPAAGADRLVLDVGAGSGRDAAWLAGLGFEVVAAEPAPGLRDAGRRFHPKANVRWVDDRLPALTTCHQLGLGFDVILLSAVWQHVAPSDRRRAFRKLTALLKPRGLLVIILRFGPAPADRPMHEVSVGEIEALAREHGLAVTRTTAPMADSAGRAEVSWVTMCMTLPDDGAGALPLLRGIILNDAKTTTYKLGLLRSIARLADLAPALARPGTGDDDVELPIGAVALNWLRIYLPLISARLPQSPGNAGPDSLGFVGDAFRGLMTSGISATDLRIGASFTDERAVLVARAIGDAARTIARMPANFTTYPGSDARVFDARTSRTPRSQSLVLDGETLAMFGSISVPGHVWRAMQRLGAWIEPVLVAEWARLTRIYAAGQGSELPLGVVEAALAWTEPNRDVRLARDIALAALDKGDRLHCVWSGQRLRADILDIDHCLPWSAWPCADLWNLFPAHRRINQHQKRDRLPSSAALTHARPLVLDWWKDAWEHVARRSR</sequence>
<dbReference type="Pfam" id="PF13395">
    <property type="entry name" value="HNH_4"/>
    <property type="match status" value="1"/>
</dbReference>
<evidence type="ECO:0000256" key="1">
    <source>
        <dbReference type="ARBA" id="ARBA00022603"/>
    </source>
</evidence>
<keyword evidence="1" id="KW-0489">Methyltransferase</keyword>
<gene>
    <name evidence="5" type="ORF">CHU93_00130</name>
</gene>
<dbReference type="CDD" id="cd02440">
    <property type="entry name" value="AdoMet_MTases"/>
    <property type="match status" value="1"/>
</dbReference>
<reference evidence="5 6" key="1">
    <citation type="submission" date="2017-07" db="EMBL/GenBank/DDBJ databases">
        <title>Sandarakinorhabdus cyanobacteriorum sp. nov., a novel bacterium isolated from cyanobacterial aggregates in a eutrophic lake.</title>
        <authorList>
            <person name="Cai H."/>
        </authorList>
    </citation>
    <scope>NUCLEOTIDE SEQUENCE [LARGE SCALE GENOMIC DNA]</scope>
    <source>
        <strain evidence="5 6">TH057</strain>
    </source>
</reference>
<dbReference type="OrthoDB" id="7348755at2"/>
<keyword evidence="6" id="KW-1185">Reference proteome</keyword>
<feature type="domain" description="HNH nuclease" evidence="4">
    <location>
        <begin position="457"/>
        <end position="505"/>
    </location>
</feature>
<dbReference type="Pfam" id="PF13489">
    <property type="entry name" value="Methyltransf_23"/>
    <property type="match status" value="1"/>
</dbReference>
<dbReference type="GO" id="GO:0032259">
    <property type="term" value="P:methylation"/>
    <property type="evidence" value="ECO:0007669"/>
    <property type="project" value="UniProtKB-KW"/>
</dbReference>
<organism evidence="5 6">
    <name type="scientific">Sandarakinorhabdus cyanobacteriorum</name>
    <dbReference type="NCBI Taxonomy" id="1981098"/>
    <lineage>
        <taxon>Bacteria</taxon>
        <taxon>Pseudomonadati</taxon>
        <taxon>Pseudomonadota</taxon>
        <taxon>Alphaproteobacteria</taxon>
        <taxon>Sphingomonadales</taxon>
        <taxon>Sphingosinicellaceae</taxon>
        <taxon>Sandarakinorhabdus</taxon>
    </lineage>
</organism>
<dbReference type="InterPro" id="IPR029063">
    <property type="entry name" value="SAM-dependent_MTases_sf"/>
</dbReference>
<evidence type="ECO:0000256" key="2">
    <source>
        <dbReference type="ARBA" id="ARBA00022679"/>
    </source>
</evidence>